<dbReference type="InterPro" id="IPR042100">
    <property type="entry name" value="Bug_dom1"/>
</dbReference>
<dbReference type="PANTHER" id="PTHR42928">
    <property type="entry name" value="TRICARBOXYLATE-BINDING PROTEIN"/>
    <property type="match status" value="1"/>
</dbReference>
<feature type="signal peptide" evidence="2">
    <location>
        <begin position="1"/>
        <end position="22"/>
    </location>
</feature>
<proteinExistence type="inferred from homology"/>
<dbReference type="RefSeq" id="WP_143946471.1">
    <property type="nucleotide sequence ID" value="NZ_BAABMB010000001.1"/>
</dbReference>
<protein>
    <submittedName>
        <fullName evidence="3">Tripartite tricarboxylate transporter substrate binding protein</fullName>
    </submittedName>
</protein>
<feature type="chain" id="PRO_5021780085" evidence="2">
    <location>
        <begin position="23"/>
        <end position="329"/>
    </location>
</feature>
<evidence type="ECO:0000313" key="4">
    <source>
        <dbReference type="Proteomes" id="UP000318405"/>
    </source>
</evidence>
<name>A0A556B1F4_9BURK</name>
<evidence type="ECO:0000256" key="1">
    <source>
        <dbReference type="ARBA" id="ARBA00006987"/>
    </source>
</evidence>
<dbReference type="Gene3D" id="3.40.190.150">
    <property type="entry name" value="Bordetella uptake gene, domain 1"/>
    <property type="match status" value="1"/>
</dbReference>
<dbReference type="PIRSF" id="PIRSF017082">
    <property type="entry name" value="YflP"/>
    <property type="match status" value="1"/>
</dbReference>
<dbReference type="Gene3D" id="3.40.190.10">
    <property type="entry name" value="Periplasmic binding protein-like II"/>
    <property type="match status" value="1"/>
</dbReference>
<dbReference type="PANTHER" id="PTHR42928:SF5">
    <property type="entry name" value="BLR1237 PROTEIN"/>
    <property type="match status" value="1"/>
</dbReference>
<dbReference type="Proteomes" id="UP000318405">
    <property type="component" value="Unassembled WGS sequence"/>
</dbReference>
<dbReference type="InterPro" id="IPR005064">
    <property type="entry name" value="BUG"/>
</dbReference>
<keyword evidence="4" id="KW-1185">Reference proteome</keyword>
<evidence type="ECO:0000256" key="2">
    <source>
        <dbReference type="SAM" id="SignalP"/>
    </source>
</evidence>
<dbReference type="OrthoDB" id="8677145at2"/>
<evidence type="ECO:0000313" key="3">
    <source>
        <dbReference type="EMBL" id="TSH98565.1"/>
    </source>
</evidence>
<reference evidence="3 4" key="1">
    <citation type="submission" date="2019-07" db="EMBL/GenBank/DDBJ databases">
        <title>Qingshengfaniella alkalisoli gen. nov., sp. nov., isolated from saline soil.</title>
        <authorList>
            <person name="Xu L."/>
            <person name="Huang X.-X."/>
            <person name="Sun J.-Q."/>
        </authorList>
    </citation>
    <scope>NUCLEOTIDE SEQUENCE [LARGE SCALE GENOMIC DNA]</scope>
    <source>
        <strain evidence="3 4">DSM 27279</strain>
    </source>
</reference>
<organism evidence="3 4">
    <name type="scientific">Verticiella sediminum</name>
    <dbReference type="NCBI Taxonomy" id="1247510"/>
    <lineage>
        <taxon>Bacteria</taxon>
        <taxon>Pseudomonadati</taxon>
        <taxon>Pseudomonadota</taxon>
        <taxon>Betaproteobacteria</taxon>
        <taxon>Burkholderiales</taxon>
        <taxon>Alcaligenaceae</taxon>
        <taxon>Verticiella</taxon>
    </lineage>
</organism>
<gene>
    <name evidence="3" type="ORF">FOZ76_02095</name>
</gene>
<comment type="caution">
    <text evidence="3">The sequence shown here is derived from an EMBL/GenBank/DDBJ whole genome shotgun (WGS) entry which is preliminary data.</text>
</comment>
<dbReference type="EMBL" id="VLTJ01000004">
    <property type="protein sequence ID" value="TSH98565.1"/>
    <property type="molecule type" value="Genomic_DNA"/>
</dbReference>
<accession>A0A556B1F4</accession>
<dbReference type="SUPFAM" id="SSF53850">
    <property type="entry name" value="Periplasmic binding protein-like II"/>
    <property type="match status" value="1"/>
</dbReference>
<dbReference type="Pfam" id="PF03401">
    <property type="entry name" value="TctC"/>
    <property type="match status" value="1"/>
</dbReference>
<dbReference type="CDD" id="cd07012">
    <property type="entry name" value="PBP2_Bug_TTT"/>
    <property type="match status" value="1"/>
</dbReference>
<keyword evidence="2" id="KW-0732">Signal</keyword>
<dbReference type="AlphaFoldDB" id="A0A556B1F4"/>
<comment type="similarity">
    <text evidence="1">Belongs to the UPF0065 (bug) family.</text>
</comment>
<sequence length="329" mass="35100">MKLHHLAIPALAAALLAGTAAAQPAAAEDPAAWPSRPVTIVVPYPPGGLTDTVTRVLAESLARQTGQSVLVENKPGGYGQIGLDAMLRAPKDGYTLGLVVPATMMTLPLTQPNYRIKPLEQLAPLTIAVDTFLTLVVSPEMQVTDLQEFMTYAKANPGAMNYGTPGAGTSFHFNNVMMAQKMGIEAVHIPYAGEVPMLTDLSGGRLQYALVTNTGKSYIEGGKVRPIAVTARQRVRSLPDVPTFQEAGLDFTSDGWVGYAAAAGTPEPLLERINAALVQALNAPDVRERLANMGYSVVANRRADFTRLVQTRGQEYEALFRSGAVSLKE</sequence>